<feature type="region of interest" description="Disordered" evidence="1">
    <location>
        <begin position="46"/>
        <end position="95"/>
    </location>
</feature>
<feature type="compositionally biased region" description="Polar residues" evidence="1">
    <location>
        <begin position="60"/>
        <end position="95"/>
    </location>
</feature>
<evidence type="ECO:0000313" key="3">
    <source>
        <dbReference type="Proteomes" id="UP001054945"/>
    </source>
</evidence>
<accession>A0AAV4PIP8</accession>
<gene>
    <name evidence="2" type="ORF">CEXT_256171</name>
</gene>
<dbReference type="AlphaFoldDB" id="A0AAV4PIP8"/>
<protein>
    <submittedName>
        <fullName evidence="2">Uncharacterized protein</fullName>
    </submittedName>
</protein>
<keyword evidence="3" id="KW-1185">Reference proteome</keyword>
<organism evidence="2 3">
    <name type="scientific">Caerostris extrusa</name>
    <name type="common">Bark spider</name>
    <name type="synonym">Caerostris bankana</name>
    <dbReference type="NCBI Taxonomy" id="172846"/>
    <lineage>
        <taxon>Eukaryota</taxon>
        <taxon>Metazoa</taxon>
        <taxon>Ecdysozoa</taxon>
        <taxon>Arthropoda</taxon>
        <taxon>Chelicerata</taxon>
        <taxon>Arachnida</taxon>
        <taxon>Araneae</taxon>
        <taxon>Araneomorphae</taxon>
        <taxon>Entelegynae</taxon>
        <taxon>Araneoidea</taxon>
        <taxon>Araneidae</taxon>
        <taxon>Caerostris</taxon>
    </lineage>
</organism>
<dbReference type="EMBL" id="BPLR01004542">
    <property type="protein sequence ID" value="GIX95621.1"/>
    <property type="molecule type" value="Genomic_DNA"/>
</dbReference>
<proteinExistence type="predicted"/>
<sequence>MFKGNHSKINFCSADRLKMGSLRLDHNLFTSLGSVLLYNPVRFFSDGQQPHRAPRPRGSQGKQTVRYISTCRGTSSRRWSASPSPKSEKNSCLWT</sequence>
<evidence type="ECO:0000313" key="2">
    <source>
        <dbReference type="EMBL" id="GIX95621.1"/>
    </source>
</evidence>
<dbReference type="Proteomes" id="UP001054945">
    <property type="component" value="Unassembled WGS sequence"/>
</dbReference>
<comment type="caution">
    <text evidence="2">The sequence shown here is derived from an EMBL/GenBank/DDBJ whole genome shotgun (WGS) entry which is preliminary data.</text>
</comment>
<name>A0AAV4PIP8_CAEEX</name>
<evidence type="ECO:0000256" key="1">
    <source>
        <dbReference type="SAM" id="MobiDB-lite"/>
    </source>
</evidence>
<reference evidence="2 3" key="1">
    <citation type="submission" date="2021-06" db="EMBL/GenBank/DDBJ databases">
        <title>Caerostris extrusa draft genome.</title>
        <authorList>
            <person name="Kono N."/>
            <person name="Arakawa K."/>
        </authorList>
    </citation>
    <scope>NUCLEOTIDE SEQUENCE [LARGE SCALE GENOMIC DNA]</scope>
</reference>